<dbReference type="RefSeq" id="WP_141817321.1">
    <property type="nucleotide sequence ID" value="NZ_BAAAIL010000003.1"/>
</dbReference>
<evidence type="ECO:0000256" key="4">
    <source>
        <dbReference type="ARBA" id="ARBA00022984"/>
    </source>
</evidence>
<keyword evidence="5" id="KW-0012">Acyltransferase</keyword>
<keyword evidence="4" id="KW-0573">Peptidoglycan synthesis</keyword>
<keyword evidence="8" id="KW-1185">Reference proteome</keyword>
<dbReference type="SUPFAM" id="SSF55729">
    <property type="entry name" value="Acyl-CoA N-acyltransferases (Nat)"/>
    <property type="match status" value="2"/>
</dbReference>
<dbReference type="PANTHER" id="PTHR36174:SF1">
    <property type="entry name" value="LIPID II:GLYCINE GLYCYLTRANSFERASE"/>
    <property type="match status" value="1"/>
</dbReference>
<gene>
    <name evidence="7" type="ORF">FB476_0427</name>
</gene>
<comment type="similarity">
    <text evidence="1">Belongs to the FemABX family.</text>
</comment>
<dbReference type="PROSITE" id="PS51191">
    <property type="entry name" value="FEMABX"/>
    <property type="match status" value="1"/>
</dbReference>
<evidence type="ECO:0000256" key="1">
    <source>
        <dbReference type="ARBA" id="ARBA00009943"/>
    </source>
</evidence>
<dbReference type="GO" id="GO:0008360">
    <property type="term" value="P:regulation of cell shape"/>
    <property type="evidence" value="ECO:0007669"/>
    <property type="project" value="UniProtKB-KW"/>
</dbReference>
<evidence type="ECO:0000313" key="8">
    <source>
        <dbReference type="Proteomes" id="UP000315133"/>
    </source>
</evidence>
<dbReference type="AlphaFoldDB" id="A0A543KKH3"/>
<dbReference type="Gene3D" id="3.40.630.30">
    <property type="match status" value="2"/>
</dbReference>
<dbReference type="InterPro" id="IPR003447">
    <property type="entry name" value="FEMABX"/>
</dbReference>
<sequence>MPVLDLADPAAVDRYSAFVRSHPHRSITQDLRWGIVKDDWGQEAVYVEEGGQIVAAMTLLVRRLPGGFSVLYAPRGPLVDWSDPAMVHRLLEEARPLVRRHRAVMTKFDPEVPFTPELDRWLRDQPGWVVKNVGAGKDDLVQPRYCMIVSLRDADGAQLEEEALLAKYDGKARNRVRTGRKKGVVTYADDTEQGLRTFHEIYSYMARRNEITARQLPYFHRMREAFGDRMRVTLARHEDDVLAASVTVDYEGKLYYLYAGSNDLKRNLAPNQVMNHELMVWGLERGAESYDMGGVFELDNSDGLYLFKKAFCKADGGATEFIGEVDVVHNQALYAVLARLVPRVQRARRDVAGRLSRLRKRRSSQEG</sequence>
<dbReference type="InterPro" id="IPR016181">
    <property type="entry name" value="Acyl_CoA_acyltransferase"/>
</dbReference>
<name>A0A543KKH3_9MICO</name>
<dbReference type="EMBL" id="VFPU01000001">
    <property type="protein sequence ID" value="TQM95582.1"/>
    <property type="molecule type" value="Genomic_DNA"/>
</dbReference>
<dbReference type="OrthoDB" id="9793335at2"/>
<keyword evidence="6" id="KW-0961">Cell wall biogenesis/degradation</keyword>
<protein>
    <submittedName>
        <fullName evidence="7">Lipid II:glycine glycyltransferase (Peptidoglycan interpeptide bridge formation enzyme)</fullName>
    </submittedName>
</protein>
<dbReference type="GO" id="GO:0009252">
    <property type="term" value="P:peptidoglycan biosynthetic process"/>
    <property type="evidence" value="ECO:0007669"/>
    <property type="project" value="UniProtKB-KW"/>
</dbReference>
<dbReference type="GO" id="GO:0016755">
    <property type="term" value="F:aminoacyltransferase activity"/>
    <property type="evidence" value="ECO:0007669"/>
    <property type="project" value="InterPro"/>
</dbReference>
<evidence type="ECO:0000256" key="5">
    <source>
        <dbReference type="ARBA" id="ARBA00023315"/>
    </source>
</evidence>
<keyword evidence="3" id="KW-0133">Cell shape</keyword>
<comment type="caution">
    <text evidence="7">The sequence shown here is derived from an EMBL/GenBank/DDBJ whole genome shotgun (WGS) entry which is preliminary data.</text>
</comment>
<evidence type="ECO:0000256" key="3">
    <source>
        <dbReference type="ARBA" id="ARBA00022960"/>
    </source>
</evidence>
<evidence type="ECO:0000256" key="6">
    <source>
        <dbReference type="ARBA" id="ARBA00023316"/>
    </source>
</evidence>
<reference evidence="7 8" key="1">
    <citation type="submission" date="2019-06" db="EMBL/GenBank/DDBJ databases">
        <title>Sequencing the genomes of 1000 actinobacteria strains.</title>
        <authorList>
            <person name="Klenk H.-P."/>
        </authorList>
    </citation>
    <scope>NUCLEOTIDE SEQUENCE [LARGE SCALE GENOMIC DNA]</scope>
    <source>
        <strain evidence="7 8">DSM 12362</strain>
    </source>
</reference>
<dbReference type="PANTHER" id="PTHR36174">
    <property type="entry name" value="LIPID II:GLYCINE GLYCYLTRANSFERASE"/>
    <property type="match status" value="1"/>
</dbReference>
<dbReference type="Proteomes" id="UP000315133">
    <property type="component" value="Unassembled WGS sequence"/>
</dbReference>
<dbReference type="GO" id="GO:0071555">
    <property type="term" value="P:cell wall organization"/>
    <property type="evidence" value="ECO:0007669"/>
    <property type="project" value="UniProtKB-KW"/>
</dbReference>
<keyword evidence="2 7" id="KW-0808">Transferase</keyword>
<dbReference type="Pfam" id="PF02388">
    <property type="entry name" value="FemAB"/>
    <property type="match status" value="3"/>
</dbReference>
<evidence type="ECO:0000256" key="2">
    <source>
        <dbReference type="ARBA" id="ARBA00022679"/>
    </source>
</evidence>
<proteinExistence type="inferred from homology"/>
<organism evidence="7 8">
    <name type="scientific">Ornithinimicrobium humiphilum</name>
    <dbReference type="NCBI Taxonomy" id="125288"/>
    <lineage>
        <taxon>Bacteria</taxon>
        <taxon>Bacillati</taxon>
        <taxon>Actinomycetota</taxon>
        <taxon>Actinomycetes</taxon>
        <taxon>Micrococcales</taxon>
        <taxon>Ornithinimicrobiaceae</taxon>
        <taxon>Ornithinimicrobium</taxon>
    </lineage>
</organism>
<evidence type="ECO:0000313" key="7">
    <source>
        <dbReference type="EMBL" id="TQM95582.1"/>
    </source>
</evidence>
<dbReference type="InterPro" id="IPR050644">
    <property type="entry name" value="PG_Glycine_Bridge_Synth"/>
</dbReference>
<accession>A0A543KKH3</accession>